<feature type="compositionally biased region" description="Low complexity" evidence="6">
    <location>
        <begin position="1306"/>
        <end position="1321"/>
    </location>
</feature>
<gene>
    <name evidence="7" type="ORF">OFUS_LOCUS5203</name>
</gene>
<dbReference type="PANTHER" id="PTHR12663:SF0">
    <property type="entry name" value="PRECOCIOUS DISSOCIATION OF SISTERS 5, ISOFORM A"/>
    <property type="match status" value="1"/>
</dbReference>
<dbReference type="GO" id="GO:0006281">
    <property type="term" value="P:DNA repair"/>
    <property type="evidence" value="ECO:0007669"/>
    <property type="project" value="TreeGrafter"/>
</dbReference>
<evidence type="ECO:0000256" key="2">
    <source>
        <dbReference type="ARBA" id="ARBA00022618"/>
    </source>
</evidence>
<evidence type="ECO:0000256" key="5">
    <source>
        <dbReference type="ARBA" id="ARBA00023306"/>
    </source>
</evidence>
<dbReference type="GO" id="GO:0000785">
    <property type="term" value="C:chromatin"/>
    <property type="evidence" value="ECO:0007669"/>
    <property type="project" value="TreeGrafter"/>
</dbReference>
<sequence length="1474" mass="166333">MPKHFSKAVKSRPVVAYPPGCKELTHELNKDELVKRLKCLARAFQEMGQEETTYGNLAIYLASDFFLDHTSKDVRLLVACCVADVFRIFAPEAPYNEPGHLKEIFLFLVKQLRGLEDPEAPSFKRYFYLLENLAWVKSFNICIELEDNQEIFCNLYKLMFSIVNEKHSTKVKNFMLDMMCPLITEADSVSQELLDIILLNIIEPQKSENHQAYNLAKDLIKRTSNAIEPYIQTFFNNALMLGKTSESELSNYIFKLIYELNTISPSVLLAVLPQLEFKLKSNDVDERRQVSKLLAKMFSDKDSDLATQNKPLWNCFIGRFNDIDVSVREVCVKSAENFLVNHPPLQKDISEALKSRIHDIDENIRSEAVGVIVSAAKQDISTINEDLVICLKDRTLDKKFKIRREALLGLGQVYKKIMATDSPLANKLGWVKDKILHAYYQQNVDDRLIVERVFNTCLTPYNLKPKERMTALFKLFATLDERSTKAFNEMLRTQFNARQNVSQLLELHSKDLTDEVVAKNMNIKILQLLRHLPDGGKQREALTKFNKIIHDDSRIRLLMKNLVQPHFMCKKAEEHVNEILKKLGSNPTLYNVAKVLLERIAPVLIDQEAIKALVELVQEAVDGIDSCVKDVDRPGEIGMKLLLTLSFVFPGSFHSVEVYETLLTLLKHEDDVIPDIALQIFTNAGQDLQENFSNVFSSLLPVLQSVIKIGTPKQAKHAVKCIEVLCTNKSAIYEQVFEYLKKSLTHESANLITALVSLGHIAQICPAEFGAQMKAIVTKVIVKEILMQDLAQNRNCKEKWLPEHRVSDETQAKVQSMKMMVRWLLGLRSNATNCGSSTLRLLFTCIKNDGDLMEKGLICEAEKARLRLTAGCCVLKIAQDTSYTESLTNEQFQTAALLINDRNYEVRSQFAEKLHKGLMSLKLPLQFLSIFSLVGLEPMKEKRLHLKQCLVANITQRKAYLRRNPAAHNKIYSILPEYTMPYVVHLLSHDPEYKQYNDTESLTQIKDCLWFILEPLLAKMETDNYNFFKKMFENIKQTKDAQCPDVEDANKKLYAVCDLAMGLVLSKCTTTTMKDHPVDPVLPAQLFTQVNKKYTNTKIYLPKEFEFLSPRRGKTGVSSMQMVSPPTKAPISPMSASSSPPMSPDAAPKKTQKSTLTQSKRSASEENEPKAAKPDSTKRSKPKDSEDTENVVQNSPKKATKKRKTAQTEVKKSDKSDSKKKDVKSKSKTKMKSPPSGNKSITDYMKPKEKDTKSVTKTSDKDSKNPQRNGLDKDKKLKNKAVPQSSSRETRSTPTKRRPGDSQVTSPRRAAASSPSGSPVGSRKRSASSTPEESPAKRGRPSPVKPTRGAAVRNLAKEVAKAKKTLAKSPRNFTQKSPTSSPAKSTRSSSSSSPRKVKEQTKKNYHMRNKANVRRAPVANGTSDGEDQETPDNDTPLSPSPRKAAALAKAIETVGTESGDELNVKRKRSKRLKR</sequence>
<feature type="compositionally biased region" description="Basic and acidic residues" evidence="6">
    <location>
        <begin position="1209"/>
        <end position="1220"/>
    </location>
</feature>
<organism evidence="7 8">
    <name type="scientific">Owenia fusiformis</name>
    <name type="common">Polychaete worm</name>
    <dbReference type="NCBI Taxonomy" id="6347"/>
    <lineage>
        <taxon>Eukaryota</taxon>
        <taxon>Metazoa</taxon>
        <taxon>Spiralia</taxon>
        <taxon>Lophotrochozoa</taxon>
        <taxon>Annelida</taxon>
        <taxon>Polychaeta</taxon>
        <taxon>Sedentaria</taxon>
        <taxon>Canalipalpata</taxon>
        <taxon>Sabellida</taxon>
        <taxon>Oweniida</taxon>
        <taxon>Oweniidae</taxon>
        <taxon>Owenia</taxon>
    </lineage>
</organism>
<evidence type="ECO:0000256" key="3">
    <source>
        <dbReference type="ARBA" id="ARBA00022776"/>
    </source>
</evidence>
<dbReference type="Proteomes" id="UP000749559">
    <property type="component" value="Unassembled WGS sequence"/>
</dbReference>
<dbReference type="OrthoDB" id="200660at2759"/>
<evidence type="ECO:0000256" key="6">
    <source>
        <dbReference type="SAM" id="MobiDB-lite"/>
    </source>
</evidence>
<feature type="compositionally biased region" description="Low complexity" evidence="6">
    <location>
        <begin position="1129"/>
        <end position="1146"/>
    </location>
</feature>
<keyword evidence="3" id="KW-0498">Mitosis</keyword>
<keyword evidence="2" id="KW-0132">Cell division</keyword>
<dbReference type="PANTHER" id="PTHR12663">
    <property type="entry name" value="ANDROGEN INDUCED INHIBITOR OF PROLIFERATION AS3 / PDS5-RELATED"/>
    <property type="match status" value="1"/>
</dbReference>
<reference evidence="7" key="1">
    <citation type="submission" date="2022-03" db="EMBL/GenBank/DDBJ databases">
        <authorList>
            <person name="Martin C."/>
        </authorList>
    </citation>
    <scope>NUCLEOTIDE SEQUENCE</scope>
</reference>
<comment type="caution">
    <text evidence="7">The sequence shown here is derived from an EMBL/GenBank/DDBJ whole genome shotgun (WGS) entry which is preliminary data.</text>
</comment>
<evidence type="ECO:0000313" key="8">
    <source>
        <dbReference type="Proteomes" id="UP000749559"/>
    </source>
</evidence>
<dbReference type="CDD" id="cd19953">
    <property type="entry name" value="PDS5"/>
    <property type="match status" value="1"/>
</dbReference>
<dbReference type="GO" id="GO:0007064">
    <property type="term" value="P:mitotic sister chromatid cohesion"/>
    <property type="evidence" value="ECO:0007669"/>
    <property type="project" value="InterPro"/>
</dbReference>
<feature type="compositionally biased region" description="Basic residues" evidence="6">
    <location>
        <begin position="1403"/>
        <end position="1413"/>
    </location>
</feature>
<dbReference type="Pfam" id="PF20168">
    <property type="entry name" value="PDS5"/>
    <property type="match status" value="1"/>
</dbReference>
<dbReference type="EMBL" id="CAIIXF020000002">
    <property type="protein sequence ID" value="CAH1778266.1"/>
    <property type="molecule type" value="Genomic_DNA"/>
</dbReference>
<dbReference type="InterPro" id="IPR011989">
    <property type="entry name" value="ARM-like"/>
</dbReference>
<keyword evidence="4" id="KW-0539">Nucleus</keyword>
<feature type="region of interest" description="Disordered" evidence="6">
    <location>
        <begin position="1115"/>
        <end position="1474"/>
    </location>
</feature>
<feature type="compositionally biased region" description="Basic residues" evidence="6">
    <location>
        <begin position="1465"/>
        <end position="1474"/>
    </location>
</feature>
<dbReference type="Gene3D" id="1.25.10.10">
    <property type="entry name" value="Leucine-rich Repeat Variant"/>
    <property type="match status" value="2"/>
</dbReference>
<proteinExistence type="predicted"/>
<protein>
    <submittedName>
        <fullName evidence="7">Uncharacterized protein</fullName>
    </submittedName>
</protein>
<dbReference type="GO" id="GO:0005634">
    <property type="term" value="C:nucleus"/>
    <property type="evidence" value="ECO:0007669"/>
    <property type="project" value="UniProtKB-SubCell"/>
</dbReference>
<dbReference type="InterPro" id="IPR039776">
    <property type="entry name" value="Pds5"/>
</dbReference>
<feature type="compositionally biased region" description="Basic and acidic residues" evidence="6">
    <location>
        <begin position="1162"/>
        <end position="1185"/>
    </location>
</feature>
<accession>A0A8J1TIS4</accession>
<feature type="compositionally biased region" description="Basic and acidic residues" evidence="6">
    <location>
        <begin position="1245"/>
        <end position="1275"/>
    </location>
</feature>
<dbReference type="SUPFAM" id="SSF48371">
    <property type="entry name" value="ARM repeat"/>
    <property type="match status" value="1"/>
</dbReference>
<comment type="subcellular location">
    <subcellularLocation>
        <location evidence="1">Nucleus</location>
    </subcellularLocation>
</comment>
<keyword evidence="5" id="KW-0131">Cell cycle</keyword>
<dbReference type="GO" id="GO:0051301">
    <property type="term" value="P:cell division"/>
    <property type="evidence" value="ECO:0007669"/>
    <property type="project" value="UniProtKB-KW"/>
</dbReference>
<name>A0A8J1TIS4_OWEFU</name>
<evidence type="ECO:0000256" key="4">
    <source>
        <dbReference type="ARBA" id="ARBA00023242"/>
    </source>
</evidence>
<feature type="compositionally biased region" description="Low complexity" evidence="6">
    <location>
        <begin position="1376"/>
        <end position="1394"/>
    </location>
</feature>
<evidence type="ECO:0000256" key="1">
    <source>
        <dbReference type="ARBA" id="ARBA00004123"/>
    </source>
</evidence>
<keyword evidence="8" id="KW-1185">Reference proteome</keyword>
<evidence type="ECO:0000313" key="7">
    <source>
        <dbReference type="EMBL" id="CAH1778266.1"/>
    </source>
</evidence>
<dbReference type="InterPro" id="IPR016024">
    <property type="entry name" value="ARM-type_fold"/>
</dbReference>
<feature type="compositionally biased region" description="Basic residues" evidence="6">
    <location>
        <begin position="1221"/>
        <end position="1231"/>
    </location>
</feature>